<dbReference type="RefSeq" id="WP_192359014.1">
    <property type="nucleotide sequence ID" value="NZ_CP119182.1"/>
</dbReference>
<dbReference type="AlphaFoldDB" id="A0A927KX36"/>
<sequence length="211" mass="22585">MNAAPAHTAPWHTDALVGGVVYPTRNYAPGLEGESDACLNLAAPQLDYLRAIHEAGHAVTVLAGRGHLHSVEIVQGVATTEEGGVTRACSLSDGHAYAIFSAAGERAADRWLREAGLWTPARAVSNEVAARGDRVSFLAINPHVGFGDKDVDYRVVHDLADQAVDLYWREIGVIADALMQEIRLGGDRVADLARIPNGAHRARTPERTEAL</sequence>
<proteinExistence type="predicted"/>
<dbReference type="EMBL" id="JACYXT010000001">
    <property type="protein sequence ID" value="MBD9721951.1"/>
    <property type="molecule type" value="Genomic_DNA"/>
</dbReference>
<organism evidence="1 2">
    <name type="scientific">Streptomyces caniscabiei</name>
    <dbReference type="NCBI Taxonomy" id="2746961"/>
    <lineage>
        <taxon>Bacteria</taxon>
        <taxon>Bacillati</taxon>
        <taxon>Actinomycetota</taxon>
        <taxon>Actinomycetes</taxon>
        <taxon>Kitasatosporales</taxon>
        <taxon>Streptomycetaceae</taxon>
        <taxon>Streptomyces</taxon>
    </lineage>
</organism>
<evidence type="ECO:0000313" key="1">
    <source>
        <dbReference type="EMBL" id="MBD9721951.1"/>
    </source>
</evidence>
<name>A0A927KX36_9ACTN</name>
<accession>A0A927KX36</accession>
<evidence type="ECO:0000313" key="2">
    <source>
        <dbReference type="Proteomes" id="UP000661025"/>
    </source>
</evidence>
<dbReference type="Proteomes" id="UP000661025">
    <property type="component" value="Unassembled WGS sequence"/>
</dbReference>
<comment type="caution">
    <text evidence="1">The sequence shown here is derived from an EMBL/GenBank/DDBJ whole genome shotgun (WGS) entry which is preliminary data.</text>
</comment>
<gene>
    <name evidence="1" type="ORF">IHE70_01560</name>
</gene>
<protein>
    <submittedName>
        <fullName evidence="1">Uncharacterized protein</fullName>
    </submittedName>
</protein>
<dbReference type="GeneID" id="79929236"/>
<reference evidence="1" key="1">
    <citation type="submission" date="2020-09" db="EMBL/GenBank/DDBJ databases">
        <title>Streptomyces canutascabiei sp. nov., which causes potato common scab and is distributed across the world.</title>
        <authorList>
            <person name="Nguyen H.P."/>
            <person name="Weisberg A.J."/>
            <person name="Chang J.H."/>
            <person name="Clarke C.R."/>
        </authorList>
    </citation>
    <scope>NUCLEOTIDE SEQUENCE</scope>
    <source>
        <strain evidence="1">ID-01-6.2a</strain>
    </source>
</reference>